<dbReference type="PRINTS" id="PR00377">
    <property type="entry name" value="IMPHPHTASES"/>
</dbReference>
<dbReference type="Gene3D" id="3.30.540.10">
    <property type="entry name" value="Fructose-1,6-Bisphosphatase, subunit A, domain 1"/>
    <property type="match status" value="1"/>
</dbReference>
<reference evidence="11 12" key="1">
    <citation type="submission" date="2017-06" db="EMBL/GenBank/DDBJ databases">
        <authorList>
            <person name="Kim H.J."/>
            <person name="Triplett B.A."/>
        </authorList>
    </citation>
    <scope>NUCLEOTIDE SEQUENCE [LARGE SCALE GENOMIC DNA]</scope>
    <source>
        <strain evidence="11 12">DSM 44272</strain>
    </source>
</reference>
<sequence>MSLLRQDQPVPSSAGAVPPDPHALLALAVDVAREAAGVVARGRSTAAEHVDVKSSPVDVVTAVDRASEELVVARLLDARPDDGLLGEEGADRRGTSGVRWVVDPIDGTVNFLYDLPAYAVSIAVEIDGEVHAGVVLNVATGELFTATAGGGAYLASPGRPEPVRLTGSRPVSLEQTLVGTGFGYRVEQRRAQGAVVAELLPRVRDIRRHGSSALDLCSVAAGRIDAYYELDLKPWDHAAGALVAAEAGLVVTGLAGRPFAEPMAVAAAPSIAGPFLELLEELHAA</sequence>
<keyword evidence="6 9" id="KW-0460">Magnesium</keyword>
<dbReference type="CDD" id="cd01639">
    <property type="entry name" value="IMPase"/>
    <property type="match status" value="1"/>
</dbReference>
<comment type="similarity">
    <text evidence="10">Belongs to the inositol monophosphatase superfamily.</text>
</comment>
<evidence type="ECO:0000313" key="12">
    <source>
        <dbReference type="Proteomes" id="UP000198403"/>
    </source>
</evidence>
<dbReference type="Proteomes" id="UP000198403">
    <property type="component" value="Unassembled WGS sequence"/>
</dbReference>
<comment type="pathway">
    <text evidence="3">Amino-acid biosynthesis; L-histidine biosynthesis; L-histidine from 5-phospho-alpha-D-ribose 1-diphosphate: step 8/9.</text>
</comment>
<feature type="binding site" evidence="9">
    <location>
        <position position="103"/>
    </location>
    <ligand>
        <name>Mg(2+)</name>
        <dbReference type="ChEBI" id="CHEBI:18420"/>
        <label>1</label>
        <note>catalytic</note>
    </ligand>
</feature>
<dbReference type="GO" id="GO:0046872">
    <property type="term" value="F:metal ion binding"/>
    <property type="evidence" value="ECO:0007669"/>
    <property type="project" value="UniProtKB-KW"/>
</dbReference>
<feature type="binding site" evidence="9">
    <location>
        <position position="106"/>
    </location>
    <ligand>
        <name>Mg(2+)</name>
        <dbReference type="ChEBI" id="CHEBI:18420"/>
        <label>1</label>
        <note>catalytic</note>
    </ligand>
</feature>
<dbReference type="GO" id="GO:0007165">
    <property type="term" value="P:signal transduction"/>
    <property type="evidence" value="ECO:0007669"/>
    <property type="project" value="TreeGrafter"/>
</dbReference>
<dbReference type="GO" id="GO:0004401">
    <property type="term" value="F:histidinol-phosphatase activity"/>
    <property type="evidence" value="ECO:0007669"/>
    <property type="project" value="UniProtKB-EC"/>
</dbReference>
<protein>
    <recommendedName>
        <fullName evidence="10">Inositol-1-monophosphatase</fullName>
        <ecNumber evidence="10">3.1.3.25</ecNumber>
    </recommendedName>
</protein>
<dbReference type="SUPFAM" id="SSF56655">
    <property type="entry name" value="Carbohydrate phosphatase"/>
    <property type="match status" value="1"/>
</dbReference>
<keyword evidence="4 9" id="KW-0479">Metal-binding</keyword>
<dbReference type="GO" id="GO:0008934">
    <property type="term" value="F:inositol monophosphate 1-phosphatase activity"/>
    <property type="evidence" value="ECO:0007669"/>
    <property type="project" value="InterPro"/>
</dbReference>
<evidence type="ECO:0000256" key="7">
    <source>
        <dbReference type="ARBA" id="ARBA00049158"/>
    </source>
</evidence>
<dbReference type="PROSITE" id="PS00629">
    <property type="entry name" value="IMP_1"/>
    <property type="match status" value="1"/>
</dbReference>
<evidence type="ECO:0000256" key="10">
    <source>
        <dbReference type="RuleBase" id="RU364068"/>
    </source>
</evidence>
<evidence type="ECO:0000256" key="5">
    <source>
        <dbReference type="ARBA" id="ARBA00022801"/>
    </source>
</evidence>
<evidence type="ECO:0000256" key="1">
    <source>
        <dbReference type="ARBA" id="ARBA00001033"/>
    </source>
</evidence>
<dbReference type="InterPro" id="IPR000760">
    <property type="entry name" value="Inositol_monophosphatase-like"/>
</dbReference>
<comment type="function">
    <text evidence="8">Catalyzes the dephosphorylation of histidinol-phosphate to histidinol, the direct precursor of histidine.</text>
</comment>
<evidence type="ECO:0000256" key="6">
    <source>
        <dbReference type="ARBA" id="ARBA00022842"/>
    </source>
</evidence>
<organism evidence="11 12">
    <name type="scientific">Blastococcus mobilis</name>
    <dbReference type="NCBI Taxonomy" id="1938746"/>
    <lineage>
        <taxon>Bacteria</taxon>
        <taxon>Bacillati</taxon>
        <taxon>Actinomycetota</taxon>
        <taxon>Actinomycetes</taxon>
        <taxon>Geodermatophilales</taxon>
        <taxon>Geodermatophilaceae</taxon>
        <taxon>Blastococcus</taxon>
    </lineage>
</organism>
<dbReference type="InterPro" id="IPR033942">
    <property type="entry name" value="IMPase"/>
</dbReference>
<evidence type="ECO:0000256" key="9">
    <source>
        <dbReference type="PIRSR" id="PIRSR600760-2"/>
    </source>
</evidence>
<dbReference type="GO" id="GO:0006020">
    <property type="term" value="P:inositol metabolic process"/>
    <property type="evidence" value="ECO:0007669"/>
    <property type="project" value="TreeGrafter"/>
</dbReference>
<dbReference type="InterPro" id="IPR020583">
    <property type="entry name" value="Inositol_monoP_metal-BS"/>
</dbReference>
<feature type="binding site" evidence="9">
    <location>
        <position position="236"/>
    </location>
    <ligand>
        <name>Mg(2+)</name>
        <dbReference type="ChEBI" id="CHEBI:18420"/>
        <label>1</label>
        <note>catalytic</note>
    </ligand>
</feature>
<comment type="cofactor">
    <cofactor evidence="2 9 10">
        <name>Mg(2+)</name>
        <dbReference type="ChEBI" id="CHEBI:18420"/>
    </cofactor>
</comment>
<name>A0A238V6S3_9ACTN</name>
<dbReference type="EMBL" id="FZNO01000002">
    <property type="protein sequence ID" value="SNR30125.1"/>
    <property type="molecule type" value="Genomic_DNA"/>
</dbReference>
<evidence type="ECO:0000313" key="11">
    <source>
        <dbReference type="EMBL" id="SNR30125.1"/>
    </source>
</evidence>
<dbReference type="PANTHER" id="PTHR20854:SF4">
    <property type="entry name" value="INOSITOL-1-MONOPHOSPHATASE-RELATED"/>
    <property type="match status" value="1"/>
</dbReference>
<keyword evidence="5 10" id="KW-0378">Hydrolase</keyword>
<evidence type="ECO:0000256" key="8">
    <source>
        <dbReference type="ARBA" id="ARBA00053547"/>
    </source>
</evidence>
<dbReference type="Pfam" id="PF00459">
    <property type="entry name" value="Inositol_P"/>
    <property type="match status" value="1"/>
</dbReference>
<feature type="binding site" evidence="9">
    <location>
        <position position="105"/>
    </location>
    <ligand>
        <name>Mg(2+)</name>
        <dbReference type="ChEBI" id="CHEBI:18420"/>
        <label>1</label>
        <note>catalytic</note>
    </ligand>
</feature>
<proteinExistence type="inferred from homology"/>
<accession>A0A238V6S3</accession>
<keyword evidence="12" id="KW-1185">Reference proteome</keyword>
<dbReference type="PANTHER" id="PTHR20854">
    <property type="entry name" value="INOSITOL MONOPHOSPHATASE"/>
    <property type="match status" value="1"/>
</dbReference>
<feature type="binding site" evidence="9">
    <location>
        <position position="87"/>
    </location>
    <ligand>
        <name>Mg(2+)</name>
        <dbReference type="ChEBI" id="CHEBI:18420"/>
        <label>1</label>
        <note>catalytic</note>
    </ligand>
</feature>
<comment type="catalytic activity">
    <reaction evidence="1 10">
        <text>a myo-inositol phosphate + H2O = myo-inositol + phosphate</text>
        <dbReference type="Rhea" id="RHEA:24056"/>
        <dbReference type="ChEBI" id="CHEBI:15377"/>
        <dbReference type="ChEBI" id="CHEBI:17268"/>
        <dbReference type="ChEBI" id="CHEBI:43474"/>
        <dbReference type="ChEBI" id="CHEBI:84139"/>
        <dbReference type="EC" id="3.1.3.25"/>
    </reaction>
</comment>
<dbReference type="Gene3D" id="3.40.190.80">
    <property type="match status" value="1"/>
</dbReference>
<evidence type="ECO:0000256" key="2">
    <source>
        <dbReference type="ARBA" id="ARBA00001946"/>
    </source>
</evidence>
<evidence type="ECO:0000256" key="4">
    <source>
        <dbReference type="ARBA" id="ARBA00022723"/>
    </source>
</evidence>
<dbReference type="FunFam" id="3.30.540.10:FF:000003">
    <property type="entry name" value="Inositol-1-monophosphatase"/>
    <property type="match status" value="1"/>
</dbReference>
<comment type="catalytic activity">
    <reaction evidence="7">
        <text>L-histidinol phosphate + H2O = L-histidinol + phosphate</text>
        <dbReference type="Rhea" id="RHEA:14465"/>
        <dbReference type="ChEBI" id="CHEBI:15377"/>
        <dbReference type="ChEBI" id="CHEBI:43474"/>
        <dbReference type="ChEBI" id="CHEBI:57699"/>
        <dbReference type="ChEBI" id="CHEBI:57980"/>
        <dbReference type="EC" id="3.1.3.15"/>
    </reaction>
</comment>
<gene>
    <name evidence="11" type="ORF">SAMN06272737_102159</name>
</gene>
<dbReference type="EC" id="3.1.3.25" evidence="10"/>
<evidence type="ECO:0000256" key="3">
    <source>
        <dbReference type="ARBA" id="ARBA00004970"/>
    </source>
</evidence>
<dbReference type="OrthoDB" id="9772456at2"/>
<dbReference type="AlphaFoldDB" id="A0A238V6S3"/>